<evidence type="ECO:0000256" key="3">
    <source>
        <dbReference type="ARBA" id="ARBA00022884"/>
    </source>
</evidence>
<reference evidence="7 8" key="1">
    <citation type="journal article" date="2016" name="Nat. Commun.">
        <title>Thousands of microbial genomes shed light on interconnected biogeochemical processes in an aquifer system.</title>
        <authorList>
            <person name="Anantharaman K."/>
            <person name="Brown C.T."/>
            <person name="Hug L.A."/>
            <person name="Sharon I."/>
            <person name="Castelle C.J."/>
            <person name="Probst A.J."/>
            <person name="Thomas B.C."/>
            <person name="Singh A."/>
            <person name="Wilkins M.J."/>
            <person name="Karaoz U."/>
            <person name="Brodie E.L."/>
            <person name="Williams K.H."/>
            <person name="Hubbard S.S."/>
            <person name="Banfield J.F."/>
        </authorList>
    </citation>
    <scope>NUCLEOTIDE SEQUENCE [LARGE SCALE GENOMIC DNA]</scope>
</reference>
<dbReference type="InterPro" id="IPR000266">
    <property type="entry name" value="Ribosomal_uS17"/>
</dbReference>
<dbReference type="AlphaFoldDB" id="A0A1G2MQ07"/>
<name>A0A1G2MQ07_9BACT</name>
<evidence type="ECO:0000313" key="8">
    <source>
        <dbReference type="Proteomes" id="UP000177565"/>
    </source>
</evidence>
<evidence type="ECO:0000256" key="5">
    <source>
        <dbReference type="ARBA" id="ARBA00023274"/>
    </source>
</evidence>
<dbReference type="GO" id="GO:0019843">
    <property type="term" value="F:rRNA binding"/>
    <property type="evidence" value="ECO:0007669"/>
    <property type="project" value="UniProtKB-UniRule"/>
</dbReference>
<organism evidence="7 8">
    <name type="scientific">Candidatus Taylorbacteria bacterium RIFCSPHIGHO2_02_FULL_46_13</name>
    <dbReference type="NCBI Taxonomy" id="1802312"/>
    <lineage>
        <taxon>Bacteria</taxon>
        <taxon>Candidatus Tayloriibacteriota</taxon>
    </lineage>
</organism>
<dbReference type="PANTHER" id="PTHR10744">
    <property type="entry name" value="40S RIBOSOMAL PROTEIN S11 FAMILY MEMBER"/>
    <property type="match status" value="1"/>
</dbReference>
<evidence type="ECO:0000256" key="6">
    <source>
        <dbReference type="HAMAP-Rule" id="MF_01345"/>
    </source>
</evidence>
<dbReference type="GO" id="GO:0006412">
    <property type="term" value="P:translation"/>
    <property type="evidence" value="ECO:0007669"/>
    <property type="project" value="UniProtKB-UniRule"/>
</dbReference>
<dbReference type="GO" id="GO:0003735">
    <property type="term" value="F:structural constituent of ribosome"/>
    <property type="evidence" value="ECO:0007669"/>
    <property type="project" value="UniProtKB-UniRule"/>
</dbReference>
<dbReference type="GO" id="GO:0022627">
    <property type="term" value="C:cytosolic small ribosomal subunit"/>
    <property type="evidence" value="ECO:0007669"/>
    <property type="project" value="UniProtKB-UniRule"/>
</dbReference>
<keyword evidence="2 6" id="KW-0699">rRNA-binding</keyword>
<keyword evidence="5 6" id="KW-0687">Ribonucleoprotein</keyword>
<dbReference type="NCBIfam" id="NF004123">
    <property type="entry name" value="PRK05610.1"/>
    <property type="match status" value="1"/>
</dbReference>
<dbReference type="NCBIfam" id="TIGR03635">
    <property type="entry name" value="uS17_bact"/>
    <property type="match status" value="1"/>
</dbReference>
<comment type="function">
    <text evidence="6">One of the primary rRNA binding proteins, it binds specifically to the 5'-end of 16S ribosomal RNA.</text>
</comment>
<comment type="caution">
    <text evidence="7">The sequence shown here is derived from an EMBL/GenBank/DDBJ whole genome shotgun (WGS) entry which is preliminary data.</text>
</comment>
<evidence type="ECO:0000256" key="4">
    <source>
        <dbReference type="ARBA" id="ARBA00022980"/>
    </source>
</evidence>
<dbReference type="InterPro" id="IPR019984">
    <property type="entry name" value="Ribosomal_uS17_bact/chlr"/>
</dbReference>
<dbReference type="HAMAP" id="MF_01345_B">
    <property type="entry name" value="Ribosomal_uS17_B"/>
    <property type="match status" value="1"/>
</dbReference>
<protein>
    <recommendedName>
        <fullName evidence="6">Small ribosomal subunit protein uS17</fullName>
    </recommendedName>
</protein>
<dbReference type="SUPFAM" id="SSF50249">
    <property type="entry name" value="Nucleic acid-binding proteins"/>
    <property type="match status" value="1"/>
</dbReference>
<keyword evidence="4 6" id="KW-0689">Ribosomal protein</keyword>
<keyword evidence="3 6" id="KW-0694">RNA-binding</keyword>
<dbReference type="EMBL" id="MHRQ01000029">
    <property type="protein sequence ID" value="OHA25980.1"/>
    <property type="molecule type" value="Genomic_DNA"/>
</dbReference>
<comment type="subunit">
    <text evidence="6">Part of the 30S ribosomal subunit.</text>
</comment>
<dbReference type="CDD" id="cd00364">
    <property type="entry name" value="Ribosomal_uS17"/>
    <property type="match status" value="1"/>
</dbReference>
<evidence type="ECO:0000313" key="7">
    <source>
        <dbReference type="EMBL" id="OHA25980.1"/>
    </source>
</evidence>
<gene>
    <name evidence="6" type="primary">rpsQ</name>
    <name evidence="7" type="ORF">A3C06_02020</name>
</gene>
<dbReference type="STRING" id="1802312.A3C06_02020"/>
<comment type="similarity">
    <text evidence="1 6">Belongs to the universal ribosomal protein uS17 family.</text>
</comment>
<dbReference type="Pfam" id="PF00366">
    <property type="entry name" value="Ribosomal_S17"/>
    <property type="match status" value="1"/>
</dbReference>
<proteinExistence type="inferred from homology"/>
<dbReference type="PRINTS" id="PR00973">
    <property type="entry name" value="RIBOSOMALS17"/>
</dbReference>
<evidence type="ECO:0000256" key="1">
    <source>
        <dbReference type="ARBA" id="ARBA00010254"/>
    </source>
</evidence>
<dbReference type="Gene3D" id="2.40.50.140">
    <property type="entry name" value="Nucleic acid-binding proteins"/>
    <property type="match status" value="1"/>
</dbReference>
<dbReference type="Proteomes" id="UP000177565">
    <property type="component" value="Unassembled WGS sequence"/>
</dbReference>
<dbReference type="PANTHER" id="PTHR10744:SF1">
    <property type="entry name" value="SMALL RIBOSOMAL SUBUNIT PROTEIN US17M"/>
    <property type="match status" value="1"/>
</dbReference>
<evidence type="ECO:0000256" key="2">
    <source>
        <dbReference type="ARBA" id="ARBA00022730"/>
    </source>
</evidence>
<dbReference type="InterPro" id="IPR012340">
    <property type="entry name" value="NA-bd_OB-fold"/>
</dbReference>
<accession>A0A1G2MQ07</accession>
<sequence>MEQNDKQKNTRSERLLTGEVVSTKMKDTIVVSVESYHKHPKYGKYILHSKRFKVHDPGNTAVMGEIVYIKETHPISKDKHFKLAGKKTVKTPEAEA</sequence>